<dbReference type="Gene3D" id="3.90.1410.10">
    <property type="entry name" value="set domain protein methyltransferase, domain 1"/>
    <property type="match status" value="1"/>
</dbReference>
<protein>
    <recommendedName>
        <fullName evidence="5">SET domain-containing protein</fullName>
    </recommendedName>
</protein>
<evidence type="ECO:0000256" key="2">
    <source>
        <dbReference type="SAM" id="Phobius"/>
    </source>
</evidence>
<dbReference type="Proteomes" id="UP000041254">
    <property type="component" value="Unassembled WGS sequence"/>
</dbReference>
<reference evidence="3 4" key="1">
    <citation type="submission" date="2014-11" db="EMBL/GenBank/DDBJ databases">
        <authorList>
            <person name="Zhu J."/>
            <person name="Qi W."/>
            <person name="Song R."/>
        </authorList>
    </citation>
    <scope>NUCLEOTIDE SEQUENCE [LARGE SCALE GENOMIC DNA]</scope>
</reference>
<proteinExistence type="predicted"/>
<keyword evidence="2" id="KW-1133">Transmembrane helix</keyword>
<evidence type="ECO:0000256" key="1">
    <source>
        <dbReference type="SAM" id="MobiDB-lite"/>
    </source>
</evidence>
<keyword evidence="2" id="KW-0472">Membrane</keyword>
<evidence type="ECO:0000313" key="4">
    <source>
        <dbReference type="Proteomes" id="UP000041254"/>
    </source>
</evidence>
<organism evidence="3 4">
    <name type="scientific">Vitrella brassicaformis (strain CCMP3155)</name>
    <dbReference type="NCBI Taxonomy" id="1169540"/>
    <lineage>
        <taxon>Eukaryota</taxon>
        <taxon>Sar</taxon>
        <taxon>Alveolata</taxon>
        <taxon>Colpodellida</taxon>
        <taxon>Vitrellaceae</taxon>
        <taxon>Vitrella</taxon>
    </lineage>
</organism>
<accession>A0A0G4EZ44</accession>
<dbReference type="OMA" id="PITRHIN"/>
<keyword evidence="4" id="KW-1185">Reference proteome</keyword>
<feature type="non-terminal residue" evidence="3">
    <location>
        <position position="1"/>
    </location>
</feature>
<name>A0A0G4EZ44_VITBC</name>
<keyword evidence="2" id="KW-0812">Transmembrane</keyword>
<feature type="region of interest" description="Disordered" evidence="1">
    <location>
        <begin position="511"/>
        <end position="546"/>
    </location>
</feature>
<dbReference type="EMBL" id="CDMY01000349">
    <property type="protein sequence ID" value="CEM04262.1"/>
    <property type="molecule type" value="Genomic_DNA"/>
</dbReference>
<gene>
    <name evidence="3" type="ORF">Vbra_13998</name>
</gene>
<dbReference type="VEuPathDB" id="CryptoDB:Vbra_13998"/>
<evidence type="ECO:0008006" key="5">
    <source>
        <dbReference type="Google" id="ProtNLM"/>
    </source>
</evidence>
<evidence type="ECO:0000313" key="3">
    <source>
        <dbReference type="EMBL" id="CEM04262.1"/>
    </source>
</evidence>
<dbReference type="InParanoid" id="A0A0G4EZ44"/>
<feature type="transmembrane region" description="Helical" evidence="2">
    <location>
        <begin position="20"/>
        <end position="39"/>
    </location>
</feature>
<dbReference type="AlphaFoldDB" id="A0A0G4EZ44"/>
<feature type="compositionally biased region" description="Polar residues" evidence="1">
    <location>
        <begin position="517"/>
        <end position="537"/>
    </location>
</feature>
<sequence length="565" mass="62571">HDTRRGRAAQPVMGVRGWPAQLGVAASLGVLLAMGWYFWAKLASKDGDLQAIREQKNAQLQTYHDAWVSFERAGLRGIVELHDFGNGVGVRLSPHNNASHDEPQTSGTRGAVPNSTLLFSFPGSLAVDLLSASGPLAQQLKQDITSGRITPLTACLGLFLAERRADEASPLAAFWRAVPDRQWHKENGIFSIPDYEFNLTAFGTTMEHWKTQAVEATNAAWTYLSEQPAFQEPHLSIDEVRWAYMLVHSHGIGHGNARRGGVVVEPAFMAPVLFMRPTPEERDAVRILWNDTTSRYEVYANEDTKPGEELYAHSPLLSDASLLAYRGLWYPSRHRMQVTLNLTDTLNRPNISSATVEAMRRHGCIDDSNQLSFWIKMIDKKQKIPPVLLSCMRLLAVADTPNKYGVLERKNWFGAWPITRHINQQNEAQAAQTAKALLDVLFDQLMSVNVEIREKLGKKTTGDIPSMQVRMAEVEMLVSLITSMKDLEAIASNQVMYEAYHVMMLEEWKKKHGTHTPHPSLTTAADASADHTNATDTTGGGEGSVLGDAKAEAVKNNGVDLAKSS</sequence>